<feature type="domain" description="Glyoxalase-like" evidence="1">
    <location>
        <begin position="22"/>
        <end position="126"/>
    </location>
</feature>
<dbReference type="InterPro" id="IPR029068">
    <property type="entry name" value="Glyas_Bleomycin-R_OHBP_Dase"/>
</dbReference>
<dbReference type="InterPro" id="IPR041581">
    <property type="entry name" value="Glyoxalase_6"/>
</dbReference>
<sequence>MLSRGLTTKEVAAVPLGRLHHLIVDCPDPMVTARFWSAVLGDPITYADEDFVVVSASTSASGLAFQRAADLTPPTWPEPAVPQQMHLDVMVDDQAAAAEAVLALGARPLPGDHVYADPAGHPFCLIRRPTWAPPVN</sequence>
<dbReference type="Pfam" id="PF18029">
    <property type="entry name" value="Glyoxalase_6"/>
    <property type="match status" value="1"/>
</dbReference>
<name>A0A1C4TVL0_9ACTN</name>
<gene>
    <name evidence="2" type="ORF">GA0070214_1014</name>
</gene>
<evidence type="ECO:0000313" key="2">
    <source>
        <dbReference type="EMBL" id="SCE63470.1"/>
    </source>
</evidence>
<accession>A0A1C4TVL0</accession>
<organism evidence="2 3">
    <name type="scientific">Micromonospora chaiyaphumensis</name>
    <dbReference type="NCBI Taxonomy" id="307119"/>
    <lineage>
        <taxon>Bacteria</taxon>
        <taxon>Bacillati</taxon>
        <taxon>Actinomycetota</taxon>
        <taxon>Actinomycetes</taxon>
        <taxon>Micromonosporales</taxon>
        <taxon>Micromonosporaceae</taxon>
        <taxon>Micromonospora</taxon>
    </lineage>
</organism>
<protein>
    <submittedName>
        <fullName evidence="2">Glyoxalase-like domain-containing protein</fullName>
    </submittedName>
</protein>
<dbReference type="PANTHER" id="PTHR35908:SF1">
    <property type="entry name" value="CONSERVED PROTEIN"/>
    <property type="match status" value="1"/>
</dbReference>
<evidence type="ECO:0000259" key="1">
    <source>
        <dbReference type="Pfam" id="PF18029"/>
    </source>
</evidence>
<keyword evidence="3" id="KW-1185">Reference proteome</keyword>
<dbReference type="Proteomes" id="UP000199629">
    <property type="component" value="Unassembled WGS sequence"/>
</dbReference>
<reference evidence="3" key="1">
    <citation type="submission" date="2016-06" db="EMBL/GenBank/DDBJ databases">
        <authorList>
            <person name="Varghese N."/>
            <person name="Submissions Spin"/>
        </authorList>
    </citation>
    <scope>NUCLEOTIDE SEQUENCE [LARGE SCALE GENOMIC DNA]</scope>
    <source>
        <strain evidence="3">DSM 45246</strain>
    </source>
</reference>
<evidence type="ECO:0000313" key="3">
    <source>
        <dbReference type="Proteomes" id="UP000199629"/>
    </source>
</evidence>
<dbReference type="AlphaFoldDB" id="A0A1C4TVL0"/>
<dbReference type="EMBL" id="FMCS01000001">
    <property type="protein sequence ID" value="SCE63470.1"/>
    <property type="molecule type" value="Genomic_DNA"/>
</dbReference>
<dbReference type="SUPFAM" id="SSF54593">
    <property type="entry name" value="Glyoxalase/Bleomycin resistance protein/Dihydroxybiphenyl dioxygenase"/>
    <property type="match status" value="1"/>
</dbReference>
<proteinExistence type="predicted"/>
<dbReference type="Gene3D" id="3.10.180.10">
    <property type="entry name" value="2,3-Dihydroxybiphenyl 1,2-Dioxygenase, domain 1"/>
    <property type="match status" value="1"/>
</dbReference>
<dbReference type="PANTHER" id="PTHR35908">
    <property type="entry name" value="HYPOTHETICAL FUSION PROTEIN"/>
    <property type="match status" value="1"/>
</dbReference>